<feature type="compositionally biased region" description="Basic and acidic residues" evidence="1">
    <location>
        <begin position="283"/>
        <end position="293"/>
    </location>
</feature>
<keyword evidence="3" id="KW-1185">Reference proteome</keyword>
<protein>
    <submittedName>
        <fullName evidence="4">AKAP2_C domain-containing protein</fullName>
    </submittedName>
</protein>
<feature type="region of interest" description="Disordered" evidence="1">
    <location>
        <begin position="251"/>
        <end position="350"/>
    </location>
</feature>
<reference evidence="4" key="1">
    <citation type="submission" date="2017-02" db="UniProtKB">
        <authorList>
            <consortium name="WormBaseParasite"/>
        </authorList>
    </citation>
    <scope>IDENTIFICATION</scope>
</reference>
<accession>A0A0M3KD28</accession>
<reference evidence="2 3" key="2">
    <citation type="submission" date="2018-11" db="EMBL/GenBank/DDBJ databases">
        <authorList>
            <consortium name="Pathogen Informatics"/>
        </authorList>
    </citation>
    <scope>NUCLEOTIDE SEQUENCE [LARGE SCALE GENOMIC DNA]</scope>
</reference>
<feature type="compositionally biased region" description="Polar residues" evidence="1">
    <location>
        <begin position="338"/>
        <end position="350"/>
    </location>
</feature>
<feature type="compositionally biased region" description="Polar residues" evidence="1">
    <location>
        <begin position="265"/>
        <end position="282"/>
    </location>
</feature>
<feature type="compositionally biased region" description="Polar residues" evidence="1">
    <location>
        <begin position="79"/>
        <end position="101"/>
    </location>
</feature>
<organism evidence="4">
    <name type="scientific">Anisakis simplex</name>
    <name type="common">Herring worm</name>
    <dbReference type="NCBI Taxonomy" id="6269"/>
    <lineage>
        <taxon>Eukaryota</taxon>
        <taxon>Metazoa</taxon>
        <taxon>Ecdysozoa</taxon>
        <taxon>Nematoda</taxon>
        <taxon>Chromadorea</taxon>
        <taxon>Rhabditida</taxon>
        <taxon>Spirurina</taxon>
        <taxon>Ascaridomorpha</taxon>
        <taxon>Ascaridoidea</taxon>
        <taxon>Anisakidae</taxon>
        <taxon>Anisakis</taxon>
        <taxon>Anisakis simplex complex</taxon>
    </lineage>
</organism>
<name>A0A0M3KD28_ANISI</name>
<sequence>MDETQGILERARQREAELGKENSFTSDLQDDSVNTAVGDTDSEPQSNVGAKGDAAEKPRRSSLYPSEELEEMRRDALKETNNNLNIDANKSSDQSSPQHFTKNAMRSRFAALSAELNNFECEEKPASTRSKESYVKGVSPRLSIGEIRPTALFTPTASYYPTAKDSKQSSPHIITKAVIRLDSVAEALTEKQVENAATERSTQIIDATQLRIMSKSSPQKAVSQFIRTDEKQIRFASPVCQIKSYTKTCASSKRSSCDSHEEDWSQSVISQDKQQGEQSSESPGHEIVKRESQEYGIHNFFKRKTPPEIQTQTTDKNYGMEHEQRSDSSNEEQQQQQYKSFVSATKHSDL</sequence>
<dbReference type="EMBL" id="UYRR01035271">
    <property type="protein sequence ID" value="VDK64101.1"/>
    <property type="molecule type" value="Genomic_DNA"/>
</dbReference>
<evidence type="ECO:0000313" key="3">
    <source>
        <dbReference type="Proteomes" id="UP000267096"/>
    </source>
</evidence>
<feature type="compositionally biased region" description="Basic and acidic residues" evidence="1">
    <location>
        <begin position="9"/>
        <end position="20"/>
    </location>
</feature>
<dbReference type="AlphaFoldDB" id="A0A0M3KD28"/>
<dbReference type="OrthoDB" id="5849090at2759"/>
<proteinExistence type="predicted"/>
<dbReference type="WBParaSite" id="ASIM_0001888001-mRNA-1">
    <property type="protein sequence ID" value="ASIM_0001888001-mRNA-1"/>
    <property type="gene ID" value="ASIM_0001888001"/>
</dbReference>
<evidence type="ECO:0000313" key="4">
    <source>
        <dbReference type="WBParaSite" id="ASIM_0001888001-mRNA-1"/>
    </source>
</evidence>
<gene>
    <name evidence="2" type="ORF">ASIM_LOCUS18276</name>
</gene>
<feature type="compositionally biased region" description="Basic and acidic residues" evidence="1">
    <location>
        <begin position="318"/>
        <end position="328"/>
    </location>
</feature>
<evidence type="ECO:0000256" key="1">
    <source>
        <dbReference type="SAM" id="MobiDB-lite"/>
    </source>
</evidence>
<dbReference type="Proteomes" id="UP000267096">
    <property type="component" value="Unassembled WGS sequence"/>
</dbReference>
<evidence type="ECO:0000313" key="2">
    <source>
        <dbReference type="EMBL" id="VDK64101.1"/>
    </source>
</evidence>
<feature type="compositionally biased region" description="Polar residues" evidence="1">
    <location>
        <begin position="22"/>
        <end position="48"/>
    </location>
</feature>
<feature type="region of interest" description="Disordered" evidence="1">
    <location>
        <begin position="1"/>
        <end position="101"/>
    </location>
</feature>